<dbReference type="AlphaFoldDB" id="A0AAW0E5I7"/>
<dbReference type="PANTHER" id="PTHR12459:SF15">
    <property type="entry name" value="TRANSMEMBRANE PROTEIN 135"/>
    <property type="match status" value="1"/>
</dbReference>
<evidence type="ECO:0000313" key="2">
    <source>
        <dbReference type="EMBL" id="KAK7058968.1"/>
    </source>
</evidence>
<keyword evidence="1" id="KW-1133">Transmembrane helix</keyword>
<dbReference type="InterPro" id="IPR026749">
    <property type="entry name" value="Tmem135"/>
</dbReference>
<evidence type="ECO:0000313" key="3">
    <source>
        <dbReference type="Proteomes" id="UP001383192"/>
    </source>
</evidence>
<accession>A0AAW0E5I7</accession>
<proteinExistence type="predicted"/>
<feature type="transmembrane region" description="Helical" evidence="1">
    <location>
        <begin position="133"/>
        <end position="150"/>
    </location>
</feature>
<protein>
    <submittedName>
        <fullName evidence="2">Uncharacterized protein</fullName>
    </submittedName>
</protein>
<comment type="caution">
    <text evidence="2">The sequence shown here is derived from an EMBL/GenBank/DDBJ whole genome shotgun (WGS) entry which is preliminary data.</text>
</comment>
<organism evidence="2 3">
    <name type="scientific">Paramarasmius palmivorus</name>
    <dbReference type="NCBI Taxonomy" id="297713"/>
    <lineage>
        <taxon>Eukaryota</taxon>
        <taxon>Fungi</taxon>
        <taxon>Dikarya</taxon>
        <taxon>Basidiomycota</taxon>
        <taxon>Agaricomycotina</taxon>
        <taxon>Agaricomycetes</taxon>
        <taxon>Agaricomycetidae</taxon>
        <taxon>Agaricales</taxon>
        <taxon>Marasmiineae</taxon>
        <taxon>Marasmiaceae</taxon>
        <taxon>Paramarasmius</taxon>
    </lineage>
</organism>
<dbReference type="PANTHER" id="PTHR12459">
    <property type="entry name" value="TRANSMEMBRANE PROTEIN 135-RELATED"/>
    <property type="match status" value="1"/>
</dbReference>
<reference evidence="2 3" key="1">
    <citation type="submission" date="2024-01" db="EMBL/GenBank/DDBJ databases">
        <title>A draft genome for a cacao thread blight-causing isolate of Paramarasmius palmivorus.</title>
        <authorList>
            <person name="Baruah I.K."/>
            <person name="Bukari Y."/>
            <person name="Amoako-Attah I."/>
            <person name="Meinhardt L.W."/>
            <person name="Bailey B.A."/>
            <person name="Cohen S.P."/>
        </authorList>
    </citation>
    <scope>NUCLEOTIDE SEQUENCE [LARGE SCALE GENOMIC DNA]</scope>
    <source>
        <strain evidence="2 3">GH-12</strain>
    </source>
</reference>
<keyword evidence="3" id="KW-1185">Reference proteome</keyword>
<dbReference type="Proteomes" id="UP001383192">
    <property type="component" value="Unassembled WGS sequence"/>
</dbReference>
<sequence>MSTHPNTKARTWLDKLPSLPEDPTHPTQIAIRTYSLALALSLGPSLLPIITALLSSKRNLHRTLKALKKVLRRELGFDGFAFAATFAIWGGTILGKWWNAEEFHLNNYSGQYSPLKHVFLTFSSRLSDYQRSYISYVLSSAIGFRLLLAGRRRSERLRASSSTLPIPYTPPTSTPAAIWGKASPTLDLTLLLLVRALDVLVQSIIRRQCGETASEDPEAKRTIGENELLERFEEKAAVEEEKKRRINSLTTKIDAFAFWASSARIMWCWFYEPQRLPQSYVKWIGALAGVDKRLLRTLRHVRDGTWSYVNGSKLHPTLLTTYAKDLGYPASWGDPGTLPASGLDATRTWKELGVVGRDGIGGLPCELVHGGEGQALGLASSCTANSGIRGAKAFVEALLIYLPQLTDVFRLIFYQYS</sequence>
<dbReference type="EMBL" id="JAYKXP010000004">
    <property type="protein sequence ID" value="KAK7058968.1"/>
    <property type="molecule type" value="Genomic_DNA"/>
</dbReference>
<feature type="transmembrane region" description="Helical" evidence="1">
    <location>
        <begin position="34"/>
        <end position="54"/>
    </location>
</feature>
<feature type="transmembrane region" description="Helical" evidence="1">
    <location>
        <begin position="75"/>
        <end position="98"/>
    </location>
</feature>
<evidence type="ECO:0000256" key="1">
    <source>
        <dbReference type="SAM" id="Phobius"/>
    </source>
</evidence>
<keyword evidence="1" id="KW-0472">Membrane</keyword>
<keyword evidence="1" id="KW-0812">Transmembrane</keyword>
<gene>
    <name evidence="2" type="ORF">VNI00_001592</name>
</gene>
<name>A0AAW0E5I7_9AGAR</name>